<comment type="catalytic activity">
    <reaction evidence="1">
        <text>ATP + protein L-histidine = ADP + protein N-phospho-L-histidine.</text>
        <dbReference type="EC" id="2.7.13.3"/>
    </reaction>
</comment>
<feature type="coiled-coil region" evidence="14">
    <location>
        <begin position="378"/>
        <end position="405"/>
    </location>
</feature>
<dbReference type="InterPro" id="IPR050640">
    <property type="entry name" value="Bact_2-comp_sensor_kinase"/>
</dbReference>
<keyword evidence="11 15" id="KW-1133">Transmembrane helix</keyword>
<dbReference type="Pfam" id="PF00672">
    <property type="entry name" value="HAMP"/>
    <property type="match status" value="1"/>
</dbReference>
<feature type="domain" description="HAMP" evidence="17">
    <location>
        <begin position="331"/>
        <end position="383"/>
    </location>
</feature>
<evidence type="ECO:0000256" key="6">
    <source>
        <dbReference type="ARBA" id="ARBA00022679"/>
    </source>
</evidence>
<keyword evidence="10" id="KW-0067">ATP-binding</keyword>
<dbReference type="GO" id="GO:0005524">
    <property type="term" value="F:ATP binding"/>
    <property type="evidence" value="ECO:0007669"/>
    <property type="project" value="UniProtKB-KW"/>
</dbReference>
<keyword evidence="14" id="KW-0175">Coiled coil</keyword>
<keyword evidence="7 15" id="KW-0812">Transmembrane</keyword>
<evidence type="ECO:0000256" key="15">
    <source>
        <dbReference type="SAM" id="Phobius"/>
    </source>
</evidence>
<feature type="domain" description="Histidine kinase" evidence="16">
    <location>
        <begin position="494"/>
        <end position="601"/>
    </location>
</feature>
<keyword evidence="9 18" id="KW-0418">Kinase</keyword>
<dbReference type="GO" id="GO:0000155">
    <property type="term" value="F:phosphorelay sensor kinase activity"/>
    <property type="evidence" value="ECO:0007669"/>
    <property type="project" value="InterPro"/>
</dbReference>
<evidence type="ECO:0000256" key="9">
    <source>
        <dbReference type="ARBA" id="ARBA00022777"/>
    </source>
</evidence>
<reference evidence="19" key="1">
    <citation type="submission" date="2018-11" db="EMBL/GenBank/DDBJ databases">
        <title>Complete genome sequence of Paenibacillus sp. ML311-T8.</title>
        <authorList>
            <person name="Nam Y.-D."/>
            <person name="Kang J."/>
            <person name="Chung W.-H."/>
            <person name="Park Y.S."/>
        </authorList>
    </citation>
    <scope>NUCLEOTIDE SEQUENCE [LARGE SCALE GENOMIC DNA]</scope>
    <source>
        <strain evidence="19">ML311-T8</strain>
    </source>
</reference>
<dbReference type="RefSeq" id="WP_155703071.1">
    <property type="nucleotide sequence ID" value="NZ_CP034235.1"/>
</dbReference>
<name>A0A6B8RQ61_9BACL</name>
<keyword evidence="19" id="KW-1185">Reference proteome</keyword>
<dbReference type="OrthoDB" id="9776552at2"/>
<dbReference type="EMBL" id="CP034235">
    <property type="protein sequence ID" value="QGQ97977.1"/>
    <property type="molecule type" value="Genomic_DNA"/>
</dbReference>
<dbReference type="Gene3D" id="3.30.565.10">
    <property type="entry name" value="Histidine kinase-like ATPase, C-terminal domain"/>
    <property type="match status" value="1"/>
</dbReference>
<comment type="subcellular location">
    <subcellularLocation>
        <location evidence="2">Cell membrane</location>
        <topology evidence="2">Multi-pass membrane protein</topology>
    </subcellularLocation>
</comment>
<keyword evidence="6" id="KW-0808">Transferase</keyword>
<dbReference type="InterPro" id="IPR003594">
    <property type="entry name" value="HATPase_dom"/>
</dbReference>
<dbReference type="InterPro" id="IPR036890">
    <property type="entry name" value="HATPase_C_sf"/>
</dbReference>
<dbReference type="GO" id="GO:0005886">
    <property type="term" value="C:plasma membrane"/>
    <property type="evidence" value="ECO:0007669"/>
    <property type="project" value="UniProtKB-SubCell"/>
</dbReference>
<evidence type="ECO:0000256" key="1">
    <source>
        <dbReference type="ARBA" id="ARBA00000085"/>
    </source>
</evidence>
<keyword evidence="13 15" id="KW-0472">Membrane</keyword>
<dbReference type="Gene3D" id="6.10.340.10">
    <property type="match status" value="1"/>
</dbReference>
<dbReference type="InterPro" id="IPR010559">
    <property type="entry name" value="Sig_transdc_His_kin_internal"/>
</dbReference>
<dbReference type="Gene3D" id="3.30.450.20">
    <property type="entry name" value="PAS domain"/>
    <property type="match status" value="1"/>
</dbReference>
<dbReference type="PANTHER" id="PTHR34220">
    <property type="entry name" value="SENSOR HISTIDINE KINASE YPDA"/>
    <property type="match status" value="1"/>
</dbReference>
<sequence>MRHFITRLFLNHLSTKLVLLIVPLLLFTIGVISYFYYGSTSDIISENVRASTKQAAKQSADYLSLILTVGTDVGQQIFHDTRIQQVIISETKGNLSVDQKTDIKDSVDEILNNVMYTSSFVRSIYLLKEQGNSWGSGMFNESKMMRYTLKEHDWYNDVVNGKVDDLWLPLHYDPFSGGGENTELVLTLIKPLRNLETREVLGVIVINMDGKLILDAIQRIRLGKTGKFTIVNNRGEIMISEVSEQWNQSLADSELGKWIIANRNIENEFEMKLDHVDQYIVTRNMKNDWTILGTVPIQEVLEGIQKIQLKIWMYSSLLLAAALVIGVLFSRRITSPLKELMNQMSQIGKSDLKARTDVRSQDEIGQLSRRFNQMVGHIELLIGQVNEEEAKKREAEMRALRYQINPHFLFNTLSTIRWMVLYQKYDEAYNGIASLVQLMEASMEKSGVFSSIRDELGLLDKYMVIQQFRYGDNIHLFANVDESLLDLEIPRMLLQPIVENAVFHGIAPQEQGGRIDISMELSTESETTLLIWIKDNGLGINPEHISGLLRTSSEQRAGMFGIGLNHVHETIQLYYGKASGVFIESELGIGTVIRLELNLRGDKNDI</sequence>
<dbReference type="PANTHER" id="PTHR34220:SF7">
    <property type="entry name" value="SENSOR HISTIDINE KINASE YPDA"/>
    <property type="match status" value="1"/>
</dbReference>
<evidence type="ECO:0000256" key="8">
    <source>
        <dbReference type="ARBA" id="ARBA00022741"/>
    </source>
</evidence>
<dbReference type="EC" id="2.7.13.3" evidence="3"/>
<evidence type="ECO:0000313" key="18">
    <source>
        <dbReference type="EMBL" id="QGQ97977.1"/>
    </source>
</evidence>
<dbReference type="SUPFAM" id="SSF55874">
    <property type="entry name" value="ATPase domain of HSP90 chaperone/DNA topoisomerase II/histidine kinase"/>
    <property type="match status" value="1"/>
</dbReference>
<dbReference type="SMART" id="SM00387">
    <property type="entry name" value="HATPase_c"/>
    <property type="match status" value="1"/>
</dbReference>
<dbReference type="SMART" id="SM00304">
    <property type="entry name" value="HAMP"/>
    <property type="match status" value="1"/>
</dbReference>
<dbReference type="PRINTS" id="PR00344">
    <property type="entry name" value="BCTRLSENSOR"/>
</dbReference>
<proteinExistence type="predicted"/>
<evidence type="ECO:0000259" key="17">
    <source>
        <dbReference type="PROSITE" id="PS50885"/>
    </source>
</evidence>
<evidence type="ECO:0000256" key="7">
    <source>
        <dbReference type="ARBA" id="ARBA00022692"/>
    </source>
</evidence>
<evidence type="ECO:0000256" key="11">
    <source>
        <dbReference type="ARBA" id="ARBA00022989"/>
    </source>
</evidence>
<protein>
    <recommendedName>
        <fullName evidence="3">histidine kinase</fullName>
        <ecNumber evidence="3">2.7.13.3</ecNumber>
    </recommendedName>
</protein>
<evidence type="ECO:0000256" key="3">
    <source>
        <dbReference type="ARBA" id="ARBA00012438"/>
    </source>
</evidence>
<dbReference type="Proteomes" id="UP000426246">
    <property type="component" value="Chromosome"/>
</dbReference>
<dbReference type="CDD" id="cd06225">
    <property type="entry name" value="HAMP"/>
    <property type="match status" value="1"/>
</dbReference>
<dbReference type="CDD" id="cd18773">
    <property type="entry name" value="PDC1_HK_sensor"/>
    <property type="match status" value="1"/>
</dbReference>
<dbReference type="InterPro" id="IPR003660">
    <property type="entry name" value="HAMP_dom"/>
</dbReference>
<organism evidence="18 19">
    <name type="scientific">Paenibacillus psychroresistens</name>
    <dbReference type="NCBI Taxonomy" id="1778678"/>
    <lineage>
        <taxon>Bacteria</taxon>
        <taxon>Bacillati</taxon>
        <taxon>Bacillota</taxon>
        <taxon>Bacilli</taxon>
        <taxon>Bacillales</taxon>
        <taxon>Paenibacillaceae</taxon>
        <taxon>Paenibacillus</taxon>
    </lineage>
</organism>
<keyword evidence="12" id="KW-0902">Two-component regulatory system</keyword>
<dbReference type="KEGG" id="ppsc:EHS13_25330"/>
<evidence type="ECO:0000256" key="14">
    <source>
        <dbReference type="SAM" id="Coils"/>
    </source>
</evidence>
<keyword evidence="5" id="KW-0597">Phosphoprotein</keyword>
<accession>A0A6B8RQ61</accession>
<dbReference type="Pfam" id="PF02743">
    <property type="entry name" value="dCache_1"/>
    <property type="match status" value="1"/>
</dbReference>
<evidence type="ECO:0000259" key="16">
    <source>
        <dbReference type="PROSITE" id="PS50109"/>
    </source>
</evidence>
<evidence type="ECO:0000256" key="5">
    <source>
        <dbReference type="ARBA" id="ARBA00022553"/>
    </source>
</evidence>
<dbReference type="PROSITE" id="PS50885">
    <property type="entry name" value="HAMP"/>
    <property type="match status" value="1"/>
</dbReference>
<evidence type="ECO:0000256" key="13">
    <source>
        <dbReference type="ARBA" id="ARBA00023136"/>
    </source>
</evidence>
<feature type="transmembrane region" description="Helical" evidence="15">
    <location>
        <begin position="17"/>
        <end position="37"/>
    </location>
</feature>
<dbReference type="InterPro" id="IPR005467">
    <property type="entry name" value="His_kinase_dom"/>
</dbReference>
<dbReference type="InterPro" id="IPR033479">
    <property type="entry name" value="dCache_1"/>
</dbReference>
<dbReference type="SUPFAM" id="SSF158472">
    <property type="entry name" value="HAMP domain-like"/>
    <property type="match status" value="1"/>
</dbReference>
<keyword evidence="4" id="KW-1003">Cell membrane</keyword>
<evidence type="ECO:0000256" key="12">
    <source>
        <dbReference type="ARBA" id="ARBA00023012"/>
    </source>
</evidence>
<gene>
    <name evidence="18" type="ORF">EHS13_25330</name>
</gene>
<dbReference type="InterPro" id="IPR004358">
    <property type="entry name" value="Sig_transdc_His_kin-like_C"/>
</dbReference>
<keyword evidence="8" id="KW-0547">Nucleotide-binding</keyword>
<dbReference type="PROSITE" id="PS50109">
    <property type="entry name" value="HIS_KIN"/>
    <property type="match status" value="1"/>
</dbReference>
<dbReference type="Pfam" id="PF02518">
    <property type="entry name" value="HATPase_c"/>
    <property type="match status" value="1"/>
</dbReference>
<evidence type="ECO:0000256" key="4">
    <source>
        <dbReference type="ARBA" id="ARBA00022475"/>
    </source>
</evidence>
<dbReference type="Pfam" id="PF06580">
    <property type="entry name" value="His_kinase"/>
    <property type="match status" value="1"/>
</dbReference>
<evidence type="ECO:0000256" key="10">
    <source>
        <dbReference type="ARBA" id="ARBA00022840"/>
    </source>
</evidence>
<evidence type="ECO:0000313" key="19">
    <source>
        <dbReference type="Proteomes" id="UP000426246"/>
    </source>
</evidence>
<evidence type="ECO:0000256" key="2">
    <source>
        <dbReference type="ARBA" id="ARBA00004651"/>
    </source>
</evidence>
<dbReference type="AlphaFoldDB" id="A0A6B8RQ61"/>